<gene>
    <name evidence="1" type="ORF">PtA15_17A93</name>
</gene>
<evidence type="ECO:0000313" key="1">
    <source>
        <dbReference type="EMBL" id="WAQ92612.1"/>
    </source>
</evidence>
<dbReference type="EMBL" id="CP110437">
    <property type="protein sequence ID" value="WAQ92612.1"/>
    <property type="molecule type" value="Genomic_DNA"/>
</dbReference>
<organism evidence="1 2">
    <name type="scientific">Puccinia triticina</name>
    <dbReference type="NCBI Taxonomy" id="208348"/>
    <lineage>
        <taxon>Eukaryota</taxon>
        <taxon>Fungi</taxon>
        <taxon>Dikarya</taxon>
        <taxon>Basidiomycota</taxon>
        <taxon>Pucciniomycotina</taxon>
        <taxon>Pucciniomycetes</taxon>
        <taxon>Pucciniales</taxon>
        <taxon>Pucciniaceae</taxon>
        <taxon>Puccinia</taxon>
    </lineage>
</organism>
<evidence type="ECO:0000313" key="2">
    <source>
        <dbReference type="Proteomes" id="UP001164743"/>
    </source>
</evidence>
<dbReference type="GeneID" id="77805494"/>
<protein>
    <submittedName>
        <fullName evidence="1">Uncharacterized protein</fullName>
    </submittedName>
</protein>
<reference evidence="1" key="1">
    <citation type="submission" date="2022-10" db="EMBL/GenBank/DDBJ databases">
        <title>Puccinia triticina Genome sequencing and assembly.</title>
        <authorList>
            <person name="Li C."/>
        </authorList>
    </citation>
    <scope>NUCLEOTIDE SEQUENCE</scope>
    <source>
        <strain evidence="1">Pt15</strain>
    </source>
</reference>
<sequence length="218" mass="25207">MIEHIHFMRKLRRYIKKGLASEQPDEAAKEQFFVEVKEDLMQMSKIYYKPFCPPEYQDANPEFNKLFYLRGSALHFINQRIGTDYTELFGNEFQSYNRGSAGFGALYQLPQLLKNSSQWRNLLLYHTNYASKSMTNGGPSPHAVSAIAGLGMAHLKKMRDNFEAQEKLMAGHEGKEIVQFEYYRVLVDSHRKMIDGVPKLEQEIKSLGSHSEEADANW</sequence>
<dbReference type="Proteomes" id="UP001164743">
    <property type="component" value="Chromosome 17A"/>
</dbReference>
<keyword evidence="2" id="KW-1185">Reference proteome</keyword>
<proteinExistence type="predicted"/>
<name>A0ABY7D8L7_9BASI</name>
<dbReference type="RefSeq" id="XP_053028167.1">
    <property type="nucleotide sequence ID" value="XM_053164600.1"/>
</dbReference>
<accession>A0ABY7D8L7</accession>